<name>A0ACC3SM66_9PEZI</name>
<reference evidence="1" key="1">
    <citation type="submission" date="2024-02" db="EMBL/GenBank/DDBJ databases">
        <title>Metagenome Assembled Genome of Zalaria obscura JY119.</title>
        <authorList>
            <person name="Vighnesh L."/>
            <person name="Jagadeeshwari U."/>
            <person name="Venkata Ramana C."/>
            <person name="Sasikala C."/>
        </authorList>
    </citation>
    <scope>NUCLEOTIDE SEQUENCE</scope>
    <source>
        <strain evidence="1">JY119</strain>
    </source>
</reference>
<protein>
    <submittedName>
        <fullName evidence="1">Uncharacterized protein</fullName>
    </submittedName>
</protein>
<keyword evidence="2" id="KW-1185">Reference proteome</keyword>
<sequence>MAGPRYTVEVLLRLRDSPLVQRPEDLPSIEQWMEAKPAQTFPFAEPPDDIVLGPPKTSFASSRNINRLAESNGKTLDDEDAQDDTGSSRSRFFRDRDVDRNQARGGFGAMQKTGREARDSWTSSRAMKTFGDEEDRHRNGEKERPYGRNQRDHERNADGEDFFGRKNGGFGQKADSRWSRDSDRNMNRPQEKERGWRDRERRNDREFDSRGGQEQDPEWMDEPLEKVDKRQAHTQEEFQRWKERMKAGSAPQNDEPEPAPKEVASPAAALRQSNPLVLESGVDKLFGGSWGGGEAKQAEIPIDGLVQTPRAATSKGKSSRFASLFAPKEEVARPVAEPASPSINFASNGSSEDKEAFQRILMKLQKTNITPQSTTPQEVASPLMHDRGNNAFGGALFADPAIVEHQRMPSHPQSPQEPIQGLFNKRPESGQHFPPRFEAGIPPHGPTGENSNLERLFGHDGRQGSGSSQLPSQNRPSSIAHPDGQPSNIRPSSGGLGEPAPRSTNTPESVNIQNLIAGQQKNGAGSLNASSQILLDMIKKQANRPPSQARGAPEPDNFQLFLDEPPKPQTHAPRPRVPPMPGFMDDQFFQQQEPRMHDQMASPDNNPAQPMQGGPRRVPPGFFEDPSIVAQQNQRNYPKEPPLQRRQSGHPGLPQGPPFPHDFPFPGGQPFPPQGPPSQQERLPPPPPPGFNPNLRHPPGFANIPNIFQQPTAQPHPGQQGPPPPHMQPRQGLGMPEGPGPGPGPAPGHFMPPPPGFFGGPAHMPGAPPGIPPMHGGMLRSPLPQDGMMRSPQEGIMRSPQEGMMPMGRGFEGPFGGMAPRR</sequence>
<comment type="caution">
    <text evidence="1">The sequence shown here is derived from an EMBL/GenBank/DDBJ whole genome shotgun (WGS) entry which is preliminary data.</text>
</comment>
<dbReference type="Proteomes" id="UP001320706">
    <property type="component" value="Unassembled WGS sequence"/>
</dbReference>
<proteinExistence type="predicted"/>
<accession>A0ACC3SM66</accession>
<evidence type="ECO:0000313" key="2">
    <source>
        <dbReference type="Proteomes" id="UP001320706"/>
    </source>
</evidence>
<dbReference type="EMBL" id="JAMKPW020000004">
    <property type="protein sequence ID" value="KAK8219326.1"/>
    <property type="molecule type" value="Genomic_DNA"/>
</dbReference>
<gene>
    <name evidence="1" type="ORF">M8818_001060</name>
</gene>
<evidence type="ECO:0000313" key="1">
    <source>
        <dbReference type="EMBL" id="KAK8219326.1"/>
    </source>
</evidence>
<organism evidence="1 2">
    <name type="scientific">Zalaria obscura</name>
    <dbReference type="NCBI Taxonomy" id="2024903"/>
    <lineage>
        <taxon>Eukaryota</taxon>
        <taxon>Fungi</taxon>
        <taxon>Dikarya</taxon>
        <taxon>Ascomycota</taxon>
        <taxon>Pezizomycotina</taxon>
        <taxon>Dothideomycetes</taxon>
        <taxon>Dothideomycetidae</taxon>
        <taxon>Dothideales</taxon>
        <taxon>Zalariaceae</taxon>
        <taxon>Zalaria</taxon>
    </lineage>
</organism>